<name>A0ACD0P6V4_9BASI</name>
<keyword evidence="2" id="KW-1185">Reference proteome</keyword>
<dbReference type="Proteomes" id="UP000245626">
    <property type="component" value="Unassembled WGS sequence"/>
</dbReference>
<accession>A0ACD0P6V4</accession>
<sequence length="286" mass="31646">MTKEKLTMLALHGGGVNSEIFATQSRSLREEFEKQVGKQVEWTFLQAPFASKPYPGIDRWFKGPWLVWWRNWIDPDQEEIERMVSWILSIAEDKGGFDGVVGFSQGAALAAEVLHAASCSNLPDRTIHHKTRRSGLREAFDSDTSSASSSDSEEYEPKATTNKRGSLLLASKSAGGGFRNQAARSGRLPLFRFGTLICGGKVHDKNFAPSSGWRKALRIEVPTAHILGRKDAALERGRELEKSCPPELVYKYEHSGGHEIPMTSHATLAMAKTMARAYKAGTSSDY</sequence>
<protein>
    <submittedName>
        <fullName evidence="1">Uncharacterized protein</fullName>
    </submittedName>
</protein>
<gene>
    <name evidence="1" type="ORF">IE53DRAFT_377048</name>
</gene>
<organism evidence="1 2">
    <name type="scientific">Violaceomyces palustris</name>
    <dbReference type="NCBI Taxonomy" id="1673888"/>
    <lineage>
        <taxon>Eukaryota</taxon>
        <taxon>Fungi</taxon>
        <taxon>Dikarya</taxon>
        <taxon>Basidiomycota</taxon>
        <taxon>Ustilaginomycotina</taxon>
        <taxon>Ustilaginomycetes</taxon>
        <taxon>Violaceomycetales</taxon>
        <taxon>Violaceomycetaceae</taxon>
        <taxon>Violaceomyces</taxon>
    </lineage>
</organism>
<reference evidence="1 2" key="1">
    <citation type="journal article" date="2018" name="Mol. Biol. Evol.">
        <title>Broad Genomic Sampling Reveals a Smut Pathogenic Ancestry of the Fungal Clade Ustilaginomycotina.</title>
        <authorList>
            <person name="Kijpornyongpan T."/>
            <person name="Mondo S.J."/>
            <person name="Barry K."/>
            <person name="Sandor L."/>
            <person name="Lee J."/>
            <person name="Lipzen A."/>
            <person name="Pangilinan J."/>
            <person name="LaButti K."/>
            <person name="Hainaut M."/>
            <person name="Henrissat B."/>
            <person name="Grigoriev I.V."/>
            <person name="Spatafora J.W."/>
            <person name="Aime M.C."/>
        </authorList>
    </citation>
    <scope>NUCLEOTIDE SEQUENCE [LARGE SCALE GENOMIC DNA]</scope>
    <source>
        <strain evidence="1 2">SA 807</strain>
    </source>
</reference>
<proteinExistence type="predicted"/>
<evidence type="ECO:0000313" key="2">
    <source>
        <dbReference type="Proteomes" id="UP000245626"/>
    </source>
</evidence>
<dbReference type="EMBL" id="KZ819709">
    <property type="protein sequence ID" value="PWN53792.1"/>
    <property type="molecule type" value="Genomic_DNA"/>
</dbReference>
<evidence type="ECO:0000313" key="1">
    <source>
        <dbReference type="EMBL" id="PWN53792.1"/>
    </source>
</evidence>